<evidence type="ECO:0000256" key="6">
    <source>
        <dbReference type="ARBA" id="ARBA00022989"/>
    </source>
</evidence>
<keyword evidence="3" id="KW-0813">Transport</keyword>
<evidence type="ECO:0000313" key="10">
    <source>
        <dbReference type="Proteomes" id="UP000183208"/>
    </source>
</evidence>
<evidence type="ECO:0000256" key="3">
    <source>
        <dbReference type="ARBA" id="ARBA00022448"/>
    </source>
</evidence>
<evidence type="ECO:0000256" key="4">
    <source>
        <dbReference type="ARBA" id="ARBA00022475"/>
    </source>
</evidence>
<comment type="subcellular location">
    <subcellularLocation>
        <location evidence="1 8">Cell membrane</location>
        <topology evidence="1 8">Multi-pass membrane protein</topology>
    </subcellularLocation>
</comment>
<keyword evidence="6 8" id="KW-1133">Transmembrane helix</keyword>
<evidence type="ECO:0000256" key="2">
    <source>
        <dbReference type="ARBA" id="ARBA00009142"/>
    </source>
</evidence>
<feature type="transmembrane region" description="Helical" evidence="8">
    <location>
        <begin position="96"/>
        <end position="115"/>
    </location>
</feature>
<keyword evidence="7 8" id="KW-0472">Membrane</keyword>
<feature type="transmembrane region" description="Helical" evidence="8">
    <location>
        <begin position="38"/>
        <end position="60"/>
    </location>
</feature>
<feature type="transmembrane region" description="Helical" evidence="8">
    <location>
        <begin position="72"/>
        <end position="90"/>
    </location>
</feature>
<dbReference type="InterPro" id="IPR002781">
    <property type="entry name" value="TM_pro_TauE-like"/>
</dbReference>
<reference evidence="9 10" key="1">
    <citation type="submission" date="2016-10" db="EMBL/GenBank/DDBJ databases">
        <authorList>
            <person name="de Groot N.N."/>
        </authorList>
    </citation>
    <scope>NUCLEOTIDE SEQUENCE [LARGE SCALE GENOMIC DNA]</scope>
    <source>
        <strain evidence="9 10">GAS522</strain>
    </source>
</reference>
<evidence type="ECO:0000256" key="7">
    <source>
        <dbReference type="ARBA" id="ARBA00023136"/>
    </source>
</evidence>
<protein>
    <recommendedName>
        <fullName evidence="8">Probable membrane transporter protein</fullName>
    </recommendedName>
</protein>
<feature type="transmembrane region" description="Helical" evidence="8">
    <location>
        <begin position="171"/>
        <end position="190"/>
    </location>
</feature>
<evidence type="ECO:0000256" key="1">
    <source>
        <dbReference type="ARBA" id="ARBA00004651"/>
    </source>
</evidence>
<organism evidence="9 10">
    <name type="scientific">Bradyrhizobium lablabi</name>
    <dbReference type="NCBI Taxonomy" id="722472"/>
    <lineage>
        <taxon>Bacteria</taxon>
        <taxon>Pseudomonadati</taxon>
        <taxon>Pseudomonadota</taxon>
        <taxon>Alphaproteobacteria</taxon>
        <taxon>Hyphomicrobiales</taxon>
        <taxon>Nitrobacteraceae</taxon>
        <taxon>Bradyrhizobium</taxon>
    </lineage>
</organism>
<sequence length="251" mass="26484">MDGWILTLFALAAFAGGFVSGFSGFAMGLVVSGVWLHIITPIQTAALIAGYGLLTQGYGILKLRQALNWQNIWPLVLGTTIGIPIGVILLSHINPVYLRSGVGVLLVLYTVYGLARPAFKPMKIGVGSDIAIGVVNGLVGGLTGLGGIVSTISCQWRGWTRDVQRAVFQPVLFAAFVVICISMVVTGAITPETLKLYGLGFPFMLAGLWVGFKLYGTISDETFRKAVLVLLLFAGLSLIVPTLIAPATGTS</sequence>
<gene>
    <name evidence="9" type="ORF">SAMN05444171_2290</name>
</gene>
<dbReference type="Proteomes" id="UP000183208">
    <property type="component" value="Unassembled WGS sequence"/>
</dbReference>
<dbReference type="OrthoDB" id="8421744at2"/>
<dbReference type="Pfam" id="PF01925">
    <property type="entry name" value="TauE"/>
    <property type="match status" value="1"/>
</dbReference>
<dbReference type="AlphaFoldDB" id="A0A1H4VGE9"/>
<dbReference type="PANTHER" id="PTHR30269:SF37">
    <property type="entry name" value="MEMBRANE TRANSPORTER PROTEIN"/>
    <property type="match status" value="1"/>
</dbReference>
<feature type="transmembrane region" description="Helical" evidence="8">
    <location>
        <begin position="227"/>
        <end position="247"/>
    </location>
</feature>
<keyword evidence="5 8" id="KW-0812">Transmembrane</keyword>
<dbReference type="RefSeq" id="WP_074818973.1">
    <property type="nucleotide sequence ID" value="NZ_FNTI01000001.1"/>
</dbReference>
<dbReference type="PANTHER" id="PTHR30269">
    <property type="entry name" value="TRANSMEMBRANE PROTEIN YFCA"/>
    <property type="match status" value="1"/>
</dbReference>
<name>A0A1H4VGE9_9BRAD</name>
<evidence type="ECO:0000256" key="5">
    <source>
        <dbReference type="ARBA" id="ARBA00022692"/>
    </source>
</evidence>
<evidence type="ECO:0000313" key="9">
    <source>
        <dbReference type="EMBL" id="SEC80005.1"/>
    </source>
</evidence>
<dbReference type="InterPro" id="IPR052017">
    <property type="entry name" value="TSUP"/>
</dbReference>
<evidence type="ECO:0000256" key="8">
    <source>
        <dbReference type="RuleBase" id="RU363041"/>
    </source>
</evidence>
<keyword evidence="4 8" id="KW-1003">Cell membrane</keyword>
<accession>A0A1H4VGE9</accession>
<proteinExistence type="inferred from homology"/>
<feature type="transmembrane region" description="Helical" evidence="8">
    <location>
        <begin position="196"/>
        <end position="215"/>
    </location>
</feature>
<dbReference type="GO" id="GO:0005886">
    <property type="term" value="C:plasma membrane"/>
    <property type="evidence" value="ECO:0007669"/>
    <property type="project" value="UniProtKB-SubCell"/>
</dbReference>
<dbReference type="EMBL" id="FNTI01000001">
    <property type="protein sequence ID" value="SEC80005.1"/>
    <property type="molecule type" value="Genomic_DNA"/>
</dbReference>
<comment type="similarity">
    <text evidence="2 8">Belongs to the 4-toluene sulfonate uptake permease (TSUP) (TC 2.A.102) family.</text>
</comment>